<feature type="chain" id="PRO_5015639420" description="Lipoprotein" evidence="1">
    <location>
        <begin position="20"/>
        <end position="134"/>
    </location>
</feature>
<reference evidence="2 3" key="1">
    <citation type="submission" date="2018-02" db="EMBL/GenBank/DDBJ databases">
        <title>novel marine gammaproteobacteria from coastal saline agro ecosystem.</title>
        <authorList>
            <person name="Krishnan R."/>
            <person name="Ramesh Kumar N."/>
        </authorList>
    </citation>
    <scope>NUCLEOTIDE SEQUENCE [LARGE SCALE GENOMIC DNA]</scope>
    <source>
        <strain evidence="2 3">228</strain>
    </source>
</reference>
<dbReference type="EMBL" id="PRLP01000064">
    <property type="protein sequence ID" value="PPC75887.1"/>
    <property type="molecule type" value="Genomic_DNA"/>
</dbReference>
<accession>A0A2S5KM23</accession>
<evidence type="ECO:0008006" key="4">
    <source>
        <dbReference type="Google" id="ProtNLM"/>
    </source>
</evidence>
<evidence type="ECO:0000313" key="2">
    <source>
        <dbReference type="EMBL" id="PPC75887.1"/>
    </source>
</evidence>
<dbReference type="PROSITE" id="PS51257">
    <property type="entry name" value="PROKAR_LIPOPROTEIN"/>
    <property type="match status" value="1"/>
</dbReference>
<evidence type="ECO:0000256" key="1">
    <source>
        <dbReference type="SAM" id="SignalP"/>
    </source>
</evidence>
<evidence type="ECO:0000313" key="3">
    <source>
        <dbReference type="Proteomes" id="UP000238196"/>
    </source>
</evidence>
<feature type="signal peptide" evidence="1">
    <location>
        <begin position="1"/>
        <end position="19"/>
    </location>
</feature>
<name>A0A2S5KM23_9PROT</name>
<gene>
    <name evidence="2" type="ORF">C4K68_18210</name>
</gene>
<comment type="caution">
    <text evidence="2">The sequence shown here is derived from an EMBL/GenBank/DDBJ whole genome shotgun (WGS) entry which is preliminary data.</text>
</comment>
<proteinExistence type="predicted"/>
<dbReference type="AlphaFoldDB" id="A0A2S5KM23"/>
<organism evidence="2 3">
    <name type="scientific">Proteobacteria bacterium 228</name>
    <dbReference type="NCBI Taxonomy" id="2083153"/>
    <lineage>
        <taxon>Bacteria</taxon>
        <taxon>Pseudomonadati</taxon>
        <taxon>Pseudomonadota</taxon>
    </lineage>
</organism>
<dbReference type="Proteomes" id="UP000238196">
    <property type="component" value="Unassembled WGS sequence"/>
</dbReference>
<sequence>MRFTLFCLSLLSVTLTACSNQPPTASSPPSFDDQYTELKSDFKVSDARHYGCDQIDQQVLQHVLDSGVSVTQQDVDEQFTTTGCTIHGSLRRNGQPLGFSFDYGGVLQLSDGSLLACGDGCCNDAFDYCSWNPH</sequence>
<protein>
    <recommendedName>
        <fullName evidence="4">Lipoprotein</fullName>
    </recommendedName>
</protein>
<keyword evidence="1" id="KW-0732">Signal</keyword>